<reference evidence="3" key="1">
    <citation type="submission" date="2016-06" db="EMBL/GenBank/DDBJ databases">
        <title>Parallel loss of symbiosis genes in relatives of nitrogen-fixing non-legume Parasponia.</title>
        <authorList>
            <person name="Van Velzen R."/>
            <person name="Holmer R."/>
            <person name="Bu F."/>
            <person name="Rutten L."/>
            <person name="Van Zeijl A."/>
            <person name="Liu W."/>
            <person name="Santuari L."/>
            <person name="Cao Q."/>
            <person name="Sharma T."/>
            <person name="Shen D."/>
            <person name="Roswanjaya Y."/>
            <person name="Wardhani T."/>
            <person name="Kalhor M.S."/>
            <person name="Jansen J."/>
            <person name="Van den Hoogen J."/>
            <person name="Gungor B."/>
            <person name="Hartog M."/>
            <person name="Hontelez J."/>
            <person name="Verver J."/>
            <person name="Yang W.-C."/>
            <person name="Schijlen E."/>
            <person name="Repin R."/>
            <person name="Schilthuizen M."/>
            <person name="Schranz E."/>
            <person name="Heidstra R."/>
            <person name="Miyata K."/>
            <person name="Fedorova E."/>
            <person name="Kohlen W."/>
            <person name="Bisseling T."/>
            <person name="Smit S."/>
            <person name="Geurts R."/>
        </authorList>
    </citation>
    <scope>NUCLEOTIDE SEQUENCE [LARGE SCALE GENOMIC DNA]</scope>
    <source>
        <strain evidence="3">cv. RG33-2</strain>
    </source>
</reference>
<gene>
    <name evidence="2" type="ORF">TorRG33x02_184420</name>
</gene>
<feature type="transmembrane region" description="Helical" evidence="1">
    <location>
        <begin position="69"/>
        <end position="91"/>
    </location>
</feature>
<evidence type="ECO:0000313" key="2">
    <source>
        <dbReference type="EMBL" id="PON85833.1"/>
    </source>
</evidence>
<keyword evidence="1" id="KW-1133">Transmembrane helix</keyword>
<dbReference type="Proteomes" id="UP000237000">
    <property type="component" value="Unassembled WGS sequence"/>
</dbReference>
<dbReference type="InParanoid" id="A0A2P5EJY9"/>
<evidence type="ECO:0000256" key="1">
    <source>
        <dbReference type="SAM" id="Phobius"/>
    </source>
</evidence>
<evidence type="ECO:0008006" key="4">
    <source>
        <dbReference type="Google" id="ProtNLM"/>
    </source>
</evidence>
<accession>A0A2P5EJY9</accession>
<dbReference type="EMBL" id="JXTC01000142">
    <property type="protein sequence ID" value="PON85833.1"/>
    <property type="molecule type" value="Genomic_DNA"/>
</dbReference>
<name>A0A2P5EJY9_TREOI</name>
<feature type="transmembrane region" description="Helical" evidence="1">
    <location>
        <begin position="12"/>
        <end position="32"/>
    </location>
</feature>
<sequence>MSITSLPRIALVILKPLMWVTLLWCIYAKNIFQLVLTININLRSSDHSLSRNNSGQMLISSTSLLNGRFLPFLMLLICLSISLLTLHLFLLSSRSRALPR</sequence>
<dbReference type="OrthoDB" id="10453435at2759"/>
<organism evidence="2 3">
    <name type="scientific">Trema orientale</name>
    <name type="common">Charcoal tree</name>
    <name type="synonym">Celtis orientalis</name>
    <dbReference type="NCBI Taxonomy" id="63057"/>
    <lineage>
        <taxon>Eukaryota</taxon>
        <taxon>Viridiplantae</taxon>
        <taxon>Streptophyta</taxon>
        <taxon>Embryophyta</taxon>
        <taxon>Tracheophyta</taxon>
        <taxon>Spermatophyta</taxon>
        <taxon>Magnoliopsida</taxon>
        <taxon>eudicotyledons</taxon>
        <taxon>Gunneridae</taxon>
        <taxon>Pentapetalae</taxon>
        <taxon>rosids</taxon>
        <taxon>fabids</taxon>
        <taxon>Rosales</taxon>
        <taxon>Cannabaceae</taxon>
        <taxon>Trema</taxon>
    </lineage>
</organism>
<comment type="caution">
    <text evidence="2">The sequence shown here is derived from an EMBL/GenBank/DDBJ whole genome shotgun (WGS) entry which is preliminary data.</text>
</comment>
<keyword evidence="1" id="KW-0812">Transmembrane</keyword>
<proteinExistence type="predicted"/>
<keyword evidence="3" id="KW-1185">Reference proteome</keyword>
<protein>
    <recommendedName>
        <fullName evidence="4">Transmembrane protein</fullName>
    </recommendedName>
</protein>
<keyword evidence="1" id="KW-0472">Membrane</keyword>
<evidence type="ECO:0000313" key="3">
    <source>
        <dbReference type="Proteomes" id="UP000237000"/>
    </source>
</evidence>
<dbReference type="AlphaFoldDB" id="A0A2P5EJY9"/>